<sequence>SASCGEVVLLYIGMWRKKRRRPDGCGEGGDDCELKRIGFGVCQLQYYYQSTPF</sequence>
<keyword evidence="2" id="KW-1185">Reference proteome</keyword>
<dbReference type="AlphaFoldDB" id="J3MAL2"/>
<dbReference type="Proteomes" id="UP000006038">
    <property type="component" value="Chromosome 6"/>
</dbReference>
<organism evidence="1">
    <name type="scientific">Oryza brachyantha</name>
    <name type="common">malo sina</name>
    <dbReference type="NCBI Taxonomy" id="4533"/>
    <lineage>
        <taxon>Eukaryota</taxon>
        <taxon>Viridiplantae</taxon>
        <taxon>Streptophyta</taxon>
        <taxon>Embryophyta</taxon>
        <taxon>Tracheophyta</taxon>
        <taxon>Spermatophyta</taxon>
        <taxon>Magnoliopsida</taxon>
        <taxon>Liliopsida</taxon>
        <taxon>Poales</taxon>
        <taxon>Poaceae</taxon>
        <taxon>BOP clade</taxon>
        <taxon>Oryzoideae</taxon>
        <taxon>Oryzeae</taxon>
        <taxon>Oryzinae</taxon>
        <taxon>Oryza</taxon>
    </lineage>
</organism>
<dbReference type="HOGENOM" id="CLU_3074890_0_0_1"/>
<evidence type="ECO:0000313" key="1">
    <source>
        <dbReference type="EnsemblPlants" id="OB06G10560.1"/>
    </source>
</evidence>
<reference evidence="1" key="2">
    <citation type="submission" date="2013-04" db="UniProtKB">
        <authorList>
            <consortium name="EnsemblPlants"/>
        </authorList>
    </citation>
    <scope>IDENTIFICATION</scope>
</reference>
<accession>J3MAL2</accession>
<dbReference type="Gramene" id="OB06G10560.1">
    <property type="protein sequence ID" value="OB06G10560.1"/>
    <property type="gene ID" value="OB06G10560"/>
</dbReference>
<evidence type="ECO:0000313" key="2">
    <source>
        <dbReference type="Proteomes" id="UP000006038"/>
    </source>
</evidence>
<proteinExistence type="predicted"/>
<dbReference type="EnsemblPlants" id="OB06G10560.1">
    <property type="protein sequence ID" value="OB06G10560.1"/>
    <property type="gene ID" value="OB06G10560"/>
</dbReference>
<protein>
    <submittedName>
        <fullName evidence="1">Uncharacterized protein</fullName>
    </submittedName>
</protein>
<reference evidence="1" key="1">
    <citation type="journal article" date="2013" name="Nat. Commun.">
        <title>Whole-genome sequencing of Oryza brachyantha reveals mechanisms underlying Oryza genome evolution.</title>
        <authorList>
            <person name="Chen J."/>
            <person name="Huang Q."/>
            <person name="Gao D."/>
            <person name="Wang J."/>
            <person name="Lang Y."/>
            <person name="Liu T."/>
            <person name="Li B."/>
            <person name="Bai Z."/>
            <person name="Luis Goicoechea J."/>
            <person name="Liang C."/>
            <person name="Chen C."/>
            <person name="Zhang W."/>
            <person name="Sun S."/>
            <person name="Liao Y."/>
            <person name="Zhang X."/>
            <person name="Yang L."/>
            <person name="Song C."/>
            <person name="Wang M."/>
            <person name="Shi J."/>
            <person name="Liu G."/>
            <person name="Liu J."/>
            <person name="Zhou H."/>
            <person name="Zhou W."/>
            <person name="Yu Q."/>
            <person name="An N."/>
            <person name="Chen Y."/>
            <person name="Cai Q."/>
            <person name="Wang B."/>
            <person name="Liu B."/>
            <person name="Min J."/>
            <person name="Huang Y."/>
            <person name="Wu H."/>
            <person name="Li Z."/>
            <person name="Zhang Y."/>
            <person name="Yin Y."/>
            <person name="Song W."/>
            <person name="Jiang J."/>
            <person name="Jackson S.A."/>
            <person name="Wing R.A."/>
            <person name="Wang J."/>
            <person name="Chen M."/>
        </authorList>
    </citation>
    <scope>NUCLEOTIDE SEQUENCE [LARGE SCALE GENOMIC DNA]</scope>
    <source>
        <strain evidence="1">cv. IRGC 101232</strain>
    </source>
</reference>
<name>J3MAL2_ORYBR</name>